<comment type="subcellular location">
    <subcellularLocation>
        <location evidence="1">Nucleus</location>
    </subcellularLocation>
</comment>
<sequence>LCREKSLQYVVAPNEADAQIAFLVRSGHADFAISEDSDLLAYGSKQWSPIDLGVIRYICHWVLFKLQLSGSGDLIKMNLILESVGVDQPSFLNICIAAGCDYLPNVKCVGIVTTTKVVKEN</sequence>
<dbReference type="PANTHER" id="PTHR11081">
    <property type="entry name" value="FLAP ENDONUCLEASE FAMILY MEMBER"/>
    <property type="match status" value="1"/>
</dbReference>
<dbReference type="Gene3D" id="1.10.150.20">
    <property type="entry name" value="5' to 3' exonuclease, C-terminal subdomain"/>
    <property type="match status" value="1"/>
</dbReference>
<keyword evidence="1" id="KW-0460">Magnesium</keyword>
<dbReference type="GO" id="GO:0017108">
    <property type="term" value="F:5'-flap endonuclease activity"/>
    <property type="evidence" value="ECO:0007669"/>
    <property type="project" value="TreeGrafter"/>
</dbReference>
<feature type="non-terminal residue" evidence="3">
    <location>
        <position position="121"/>
    </location>
</feature>
<evidence type="ECO:0000313" key="3">
    <source>
        <dbReference type="EMBL" id="CAB4036591.1"/>
    </source>
</evidence>
<dbReference type="EMBL" id="CACRXK020022202">
    <property type="protein sequence ID" value="CAB4036591.1"/>
    <property type="molecule type" value="Genomic_DNA"/>
</dbReference>
<dbReference type="PRINTS" id="PR00853">
    <property type="entry name" value="XPGRADSUPER"/>
</dbReference>
<organism evidence="3 4">
    <name type="scientific">Paramuricea clavata</name>
    <name type="common">Red gorgonian</name>
    <name type="synonym">Violescent sea-whip</name>
    <dbReference type="NCBI Taxonomy" id="317549"/>
    <lineage>
        <taxon>Eukaryota</taxon>
        <taxon>Metazoa</taxon>
        <taxon>Cnidaria</taxon>
        <taxon>Anthozoa</taxon>
        <taxon>Octocorallia</taxon>
        <taxon>Malacalcyonacea</taxon>
        <taxon>Plexauridae</taxon>
        <taxon>Paramuricea</taxon>
    </lineage>
</organism>
<evidence type="ECO:0000256" key="1">
    <source>
        <dbReference type="RuleBase" id="RU910737"/>
    </source>
</evidence>
<dbReference type="GO" id="GO:0035312">
    <property type="term" value="F:5'-3' DNA exonuclease activity"/>
    <property type="evidence" value="ECO:0007669"/>
    <property type="project" value="UniProtKB-UniRule"/>
</dbReference>
<comment type="similarity">
    <text evidence="1">Belongs to the XPG/RAD2 endonuclease family. EXO1 subfamily.</text>
</comment>
<evidence type="ECO:0000259" key="2">
    <source>
        <dbReference type="SMART" id="SM00484"/>
    </source>
</evidence>
<feature type="domain" description="XPG-I" evidence="2">
    <location>
        <begin position="3"/>
        <end position="86"/>
    </location>
</feature>
<keyword evidence="1" id="KW-0479">Metal-binding</keyword>
<dbReference type="SMART" id="SM00484">
    <property type="entry name" value="XPGI"/>
    <property type="match status" value="1"/>
</dbReference>
<keyword evidence="1" id="KW-0378">Hydrolase</keyword>
<dbReference type="GO" id="GO:0046872">
    <property type="term" value="F:metal ion binding"/>
    <property type="evidence" value="ECO:0007669"/>
    <property type="project" value="UniProtKB-UniRule"/>
</dbReference>
<keyword evidence="1" id="KW-0228">DNA excision</keyword>
<keyword evidence="1" id="KW-0539">Nucleus</keyword>
<dbReference type="SUPFAM" id="SSF88723">
    <property type="entry name" value="PIN domain-like"/>
    <property type="match status" value="1"/>
</dbReference>
<protein>
    <recommendedName>
        <fullName evidence="1">Exonuclease 1</fullName>
        <ecNumber evidence="1">3.1.-.-</ecNumber>
    </recommendedName>
</protein>
<dbReference type="GO" id="GO:0005634">
    <property type="term" value="C:nucleus"/>
    <property type="evidence" value="ECO:0007669"/>
    <property type="project" value="UniProtKB-SubCell"/>
</dbReference>
<accession>A0A7D9LQ64</accession>
<comment type="caution">
    <text evidence="3">The sequence shown here is derived from an EMBL/GenBank/DDBJ whole genome shotgun (WGS) entry which is preliminary data.</text>
</comment>
<dbReference type="GO" id="GO:0006281">
    <property type="term" value="P:DNA repair"/>
    <property type="evidence" value="ECO:0007669"/>
    <property type="project" value="UniProtKB-UniRule"/>
</dbReference>
<dbReference type="OrthoDB" id="6020421at2759"/>
<reference evidence="3" key="1">
    <citation type="submission" date="2020-04" db="EMBL/GenBank/DDBJ databases">
        <authorList>
            <person name="Alioto T."/>
            <person name="Alioto T."/>
            <person name="Gomez Garrido J."/>
        </authorList>
    </citation>
    <scope>NUCLEOTIDE SEQUENCE</scope>
    <source>
        <strain evidence="3">A484AB</strain>
    </source>
</reference>
<dbReference type="Gene3D" id="3.40.50.1010">
    <property type="entry name" value="5'-nuclease"/>
    <property type="match status" value="1"/>
</dbReference>
<keyword evidence="4" id="KW-1185">Reference proteome</keyword>
<keyword evidence="1" id="KW-0238">DNA-binding</keyword>
<dbReference type="InterPro" id="IPR006084">
    <property type="entry name" value="XPG/Rad2"/>
</dbReference>
<dbReference type="Proteomes" id="UP001152795">
    <property type="component" value="Unassembled WGS sequence"/>
</dbReference>
<dbReference type="Pfam" id="PF00867">
    <property type="entry name" value="XPG_I"/>
    <property type="match status" value="1"/>
</dbReference>
<gene>
    <name evidence="3" type="ORF">PACLA_8A056266</name>
</gene>
<keyword evidence="1" id="KW-0540">Nuclease</keyword>
<keyword evidence="1" id="KW-0267">Excision nuclease</keyword>
<dbReference type="AlphaFoldDB" id="A0A7D9LQ64"/>
<dbReference type="InterPro" id="IPR006086">
    <property type="entry name" value="XPG-I_dom"/>
</dbReference>
<dbReference type="EC" id="3.1.-.-" evidence="1"/>
<comment type="cofactor">
    <cofactor evidence="1">
        <name>Mg(2+)</name>
        <dbReference type="ChEBI" id="CHEBI:18420"/>
    </cofactor>
    <text evidence="1">Binds 2 magnesium ions per subunit. They probably participate in the reaction catalyzed by the enzyme. May bind an additional third magnesium ion after substrate binding.</text>
</comment>
<name>A0A7D9LQ64_PARCT</name>
<dbReference type="PANTHER" id="PTHR11081:SF8">
    <property type="entry name" value="EXONUCLEASE 1"/>
    <property type="match status" value="1"/>
</dbReference>
<keyword evidence="1 3" id="KW-0269">Exonuclease</keyword>
<evidence type="ECO:0000313" key="4">
    <source>
        <dbReference type="Proteomes" id="UP001152795"/>
    </source>
</evidence>
<dbReference type="GO" id="GO:0003677">
    <property type="term" value="F:DNA binding"/>
    <property type="evidence" value="ECO:0007669"/>
    <property type="project" value="UniProtKB-UniRule"/>
</dbReference>
<comment type="function">
    <text evidence="1">5'-&gt;3' double-stranded DNA exonuclease which may also possess a cryptic 3'-&gt;5' double-stranded DNA exonuclease activity. Functions in DNA mismatch repair.</text>
</comment>
<proteinExistence type="inferred from homology"/>
<keyword evidence="1" id="KW-0234">DNA repair</keyword>
<keyword evidence="1" id="KW-0227">DNA damage</keyword>
<dbReference type="InterPro" id="IPR029060">
    <property type="entry name" value="PIN-like_dom_sf"/>
</dbReference>